<evidence type="ECO:0000313" key="10">
    <source>
        <dbReference type="Proteomes" id="UP000219602"/>
    </source>
</evidence>
<feature type="compositionally biased region" description="Low complexity" evidence="5">
    <location>
        <begin position="10"/>
        <end position="22"/>
    </location>
</feature>
<evidence type="ECO:0000256" key="4">
    <source>
        <dbReference type="ARBA" id="ARBA00023204"/>
    </source>
</evidence>
<dbReference type="GO" id="GO:0006281">
    <property type="term" value="P:DNA repair"/>
    <property type="evidence" value="ECO:0007669"/>
    <property type="project" value="UniProtKB-KW"/>
</dbReference>
<keyword evidence="3" id="KW-0227">DNA damage</keyword>
<reference evidence="9 10" key="2">
    <citation type="journal article" date="2017" name="Sci. Rep.">
        <title>A mobile pathogenicity chromosome in Fusarium oxysporum for infection of multiple cucurbit species.</title>
        <authorList>
            <person name="van Dam P."/>
            <person name="Fokkens L."/>
            <person name="Ayukawa Y."/>
            <person name="van der Gragt M."/>
            <person name="Ter Horst A."/>
            <person name="Brankovics B."/>
            <person name="Houterman P.M."/>
            <person name="Arie T."/>
            <person name="Rep M."/>
        </authorList>
    </citation>
    <scope>NUCLEOTIDE SEQUENCE [LARGE SCALE GENOMIC DNA]</scope>
    <source>
        <strain evidence="9 10">Forc016</strain>
    </source>
</reference>
<evidence type="ECO:0000259" key="6">
    <source>
        <dbReference type="Pfam" id="PF11919"/>
    </source>
</evidence>
<protein>
    <recommendedName>
        <fullName evidence="11">Proteasome activator subunit 4</fullName>
    </recommendedName>
</protein>
<dbReference type="Pfam" id="PF16507">
    <property type="entry name" value="HEAT_PSME4_mid"/>
    <property type="match status" value="1"/>
</dbReference>
<evidence type="ECO:0000256" key="1">
    <source>
        <dbReference type="ARBA" id="ARBA00005739"/>
    </source>
</evidence>
<organism evidence="9 10">
    <name type="scientific">Fusarium oxysporum f. sp. radicis-cucumerinum</name>
    <dbReference type="NCBI Taxonomy" id="327505"/>
    <lineage>
        <taxon>Eukaryota</taxon>
        <taxon>Fungi</taxon>
        <taxon>Dikarya</taxon>
        <taxon>Ascomycota</taxon>
        <taxon>Pezizomycotina</taxon>
        <taxon>Sordariomycetes</taxon>
        <taxon>Hypocreomycetidae</taxon>
        <taxon>Hypocreales</taxon>
        <taxon>Nectriaceae</taxon>
        <taxon>Fusarium</taxon>
        <taxon>Fusarium oxysporum species complex</taxon>
    </lineage>
</organism>
<proteinExistence type="inferred from homology"/>
<evidence type="ECO:0008006" key="11">
    <source>
        <dbReference type="Google" id="ProtNLM"/>
    </source>
</evidence>
<comment type="similarity">
    <text evidence="1">Belongs to the BLM10 family.</text>
</comment>
<feature type="domain" description="Proteasome activator Blm10 N-terminal" evidence="8">
    <location>
        <begin position="46"/>
        <end position="93"/>
    </location>
</feature>
<feature type="domain" description="Proteasome activator Blm10 middle HEAT repeats region" evidence="7">
    <location>
        <begin position="376"/>
        <end position="869"/>
    </location>
</feature>
<dbReference type="InterPro" id="IPR032430">
    <property type="entry name" value="Blm10_mid"/>
</dbReference>
<dbReference type="GO" id="GO:0070628">
    <property type="term" value="F:proteasome binding"/>
    <property type="evidence" value="ECO:0007669"/>
    <property type="project" value="InterPro"/>
</dbReference>
<evidence type="ECO:0000256" key="3">
    <source>
        <dbReference type="ARBA" id="ARBA00022763"/>
    </source>
</evidence>
<name>A0A2H3GDF9_FUSOX</name>
<evidence type="ECO:0000259" key="7">
    <source>
        <dbReference type="Pfam" id="PF16507"/>
    </source>
</evidence>
<dbReference type="GO" id="GO:0005829">
    <property type="term" value="C:cytosol"/>
    <property type="evidence" value="ECO:0007669"/>
    <property type="project" value="TreeGrafter"/>
</dbReference>
<dbReference type="Pfam" id="PF11919">
    <property type="entry name" value="PSME4_C"/>
    <property type="match status" value="1"/>
</dbReference>
<dbReference type="STRING" id="327505.A0A2H3GDF9"/>
<evidence type="ECO:0000259" key="8">
    <source>
        <dbReference type="Pfam" id="PF16547"/>
    </source>
</evidence>
<keyword evidence="4" id="KW-0234">DNA repair</keyword>
<accession>A0A2H3GDF9</accession>
<comment type="caution">
    <text evidence="9">The sequence shown here is derived from an EMBL/GenBank/DDBJ whole genome shotgun (WGS) entry which is preliminary data.</text>
</comment>
<dbReference type="PANTHER" id="PTHR32170:SF3">
    <property type="entry name" value="PROTEASOME ACTIVATOR COMPLEX SUBUNIT 4"/>
    <property type="match status" value="1"/>
</dbReference>
<dbReference type="InterPro" id="IPR032372">
    <property type="entry name" value="Blm10_N"/>
</dbReference>
<dbReference type="Pfam" id="PF16547">
    <property type="entry name" value="BLM10_N"/>
    <property type="match status" value="1"/>
</dbReference>
<dbReference type="GO" id="GO:0010499">
    <property type="term" value="P:proteasomal ubiquitin-independent protein catabolic process"/>
    <property type="evidence" value="ECO:0007669"/>
    <property type="project" value="TreeGrafter"/>
</dbReference>
<dbReference type="InterPro" id="IPR021843">
    <property type="entry name" value="PSME4_C"/>
</dbReference>
<evidence type="ECO:0000256" key="2">
    <source>
        <dbReference type="ARBA" id="ARBA00022737"/>
    </source>
</evidence>
<dbReference type="Proteomes" id="UP000219602">
    <property type="component" value="Chromosome RC"/>
</dbReference>
<reference evidence="9 10" key="1">
    <citation type="journal article" date="2016" name="Environ. Microbiol.">
        <title>Effector profiles distinguish formae speciales of Fusarium oxysporum.</title>
        <authorList>
            <person name="van Dam P."/>
            <person name="Fokkens L."/>
            <person name="Schmidt S.M."/>
            <person name="Linmans J.H."/>
            <person name="Kistler H.C."/>
            <person name="Ma L.J."/>
            <person name="Rep M."/>
        </authorList>
    </citation>
    <scope>NUCLEOTIDE SEQUENCE [LARGE SCALE GENOMIC DNA]</scope>
    <source>
        <strain evidence="9 10">Forc016</strain>
    </source>
</reference>
<keyword evidence="2" id="KW-0677">Repeat</keyword>
<dbReference type="PANTHER" id="PTHR32170">
    <property type="entry name" value="PROTEASOME ACTIVATOR COMPLEX SUBUNIT 4"/>
    <property type="match status" value="1"/>
</dbReference>
<sequence length="2050" mass="233435">MYQNNDSRTSESSKLASSTSESGLMVNEGRNESIAEATAPRHGISEKRYKDRTLDYHSLLPYETESESQADVWLQRIINELYTSIKGHDFRPGALQLTKQLSSWLQLKHEMSRNKRAKLVKLYYWLSLKPGLNHTCSNSFCEMFKTLTKESHYLEPEKDLLLDWKPLWQQMKARNFYDDQASFPTGNVISTTCIERICAHARLYFDPAQRYAILEEILPFFKADTVSSALVVVDVLTALFPTRPAPVDMHASRTDSMFPTFFHLWALMGKSMDSDFLFIKLFSRFSSDHLCSLDTNFGRHGIFTENQSNIIFTAIQGLFGDTSRSNSLDDSRVIARLIVHSVAPACDGDDCSILTSLEGLLNHVQQLSPLTQREGRLIRYLTTEFVSRCNREKSGELRTPQSRKIDDELERRFVSLLKEVTFRGLHSSDEGVCDDHCIALQMLAYLDPDLVLPSALQRFYASFQRIHEISTIIPTLKALKMLVPIMCKLKGYRCHMTTLLDLAIRGIDANDPIVAHHTLCFIRNFAYSIPMVTLTEAGNCIHDNMLATEWVQDQRNRMEHEGSNMSLNYNEMSDQIEAKILRSSTFAFKQIISKLMDGVFMLLDNLPTAGHIRESTHENGVRSVLQPALSTLFASLSPELFDTALEKVVEFTTNRGILEARDEMAYILNALCKVNPEKALKVFVPTLISNIRSEITLNGAASGNGNETNCLPRDQALARYIKLLNSAVDFVGCEVLQYKNEQLDLINHLQDTCQGPCSLLASRYVADLLLNLTSTYSLDHTLYEPQTMKRGLDADDWGKTTEPADLTIRWHQPSSAEISFAVELVVSQTNFLKEKMGRYISNPQRASRYHEFPRLINHSQWIISSVASLIDLKQVVGPQADEFPSIEFYEDAELLVPLGYADGYALRLGDPDYRKLHQCREDIGSLILKCHKFLSKSQNTDPTSHVALCYATVAWAVDVGITRTTPLFQYHHGIYENDTYDFFIPGLRKPYPRPLLVKRMEVYQLDRRNNNTAARRMTELDKQLVNHLANCIFSLYGDVQVAAQLTLNKMAAHFIGGKEKAASAFLRHFKQALEDGVEGRIEAGLCAFARWPNLFARTVMLNWGLASEAIRLYIDAAGIDKPKIQMLVELAFENLAEFGKLLEHPTLADDEVVEEIKPPEDVSFAIRSRRKLTQQRQKEVEESQASLGLELTRRSKSANQTTAHLCLVFATNLCLRFSTTPPREFVHLVISGTNNPVPYLRVHYLQAFTVVLFKMREQALCGYRYHNYLFGQHVNDKNRSEVLVRKGDGNFTDDFLEAFKKSETPLYMVDAGYPGWLVWGKKFTSYKAEPLSFNSYDEEATSLLDDIGQRLDHKWLSDLFNHLEQEEPNSCRSDCLDLLVHVFYLMHEGKTGISLEDVKELTEMVFGDGNDNDRHRVASKIVGALVKSCHDQPLSTQDRVYEYAAPFILKVVTNNLSPGNLESWLGCLDVITVDRDPRRCYRIVDSLKTLRLGKKHNSIFTDQSTIKLLELLFNNFGWHFEPRQQILDNLLKHMNNPHPTVCQEIGRLLSEIHRTQYHESFESVSKLLEINKNTSDTGILPYKPTQQFKATMKQVFDQLKEWRISQDSESYKSGSRTVLTWLDCTLRSHMCTQLVPFLATPIMEELSHMMDVEGDVEFHILPLDLFMRLPYIPFPCGQVSAFVKTLIELSSMKASWRQRAYALANMGTVSAMSPFLTRADERTALLRAVSEKLVDKAPEVRQVARLVLVSMIGRLPRRIRDPIITHIKGECTRKLKIKPMSRQQRHADGAETIPGIEHHAAVLELGALVTASVRDDAPLPNWIGEIVELLSKYAAANRGMAARDAGIIVGNFKSSRQASWVDDKKSQLIRIAPVVKLGRLATTYYSRGIVMICLVQGCPEVHENLVAPVVNHKPSTCSMAHDSRWFDVHRTSQRMVTPRDKFEFVMRVAKDFPEHWATKKRKDRRPGNLECYWCFRVRTPQHIDLLQANTAYFDPQDRLVSEQEAGPQDRLVPFRRFCIGCGVKTELHAPSDCIVTRTGQDLWVCQCQRV</sequence>
<dbReference type="InterPro" id="IPR035309">
    <property type="entry name" value="PSME4"/>
</dbReference>
<feature type="domain" description="Proteasome activator complex subunit 4 C-terminal" evidence="6">
    <location>
        <begin position="1796"/>
        <end position="1866"/>
    </location>
</feature>
<evidence type="ECO:0000313" key="9">
    <source>
        <dbReference type="EMBL" id="PCD22232.1"/>
    </source>
</evidence>
<gene>
    <name evidence="9" type="ORF">AU210_016022</name>
</gene>
<evidence type="ECO:0000256" key="5">
    <source>
        <dbReference type="SAM" id="MobiDB-lite"/>
    </source>
</evidence>
<dbReference type="EMBL" id="MABQ02000012">
    <property type="protein sequence ID" value="PCD22232.1"/>
    <property type="molecule type" value="Genomic_DNA"/>
</dbReference>
<dbReference type="SUPFAM" id="SSF48371">
    <property type="entry name" value="ARM repeat"/>
    <property type="match status" value="2"/>
</dbReference>
<dbReference type="InterPro" id="IPR016024">
    <property type="entry name" value="ARM-type_fold"/>
</dbReference>
<dbReference type="GO" id="GO:0016504">
    <property type="term" value="F:peptidase activator activity"/>
    <property type="evidence" value="ECO:0007669"/>
    <property type="project" value="InterPro"/>
</dbReference>
<dbReference type="GO" id="GO:0005634">
    <property type="term" value="C:nucleus"/>
    <property type="evidence" value="ECO:0007669"/>
    <property type="project" value="TreeGrafter"/>
</dbReference>
<feature type="region of interest" description="Disordered" evidence="5">
    <location>
        <begin position="1"/>
        <end position="42"/>
    </location>
</feature>